<dbReference type="HAMAP" id="MF_01974">
    <property type="entry name" value="MetAP_1"/>
    <property type="match status" value="1"/>
</dbReference>
<dbReference type="PANTHER" id="PTHR43330:SF8">
    <property type="entry name" value="METHIONINE AMINOPEPTIDASE 1D, MITOCHONDRIAL"/>
    <property type="match status" value="1"/>
</dbReference>
<evidence type="ECO:0000256" key="6">
    <source>
        <dbReference type="RuleBase" id="RU003653"/>
    </source>
</evidence>
<keyword evidence="2 5" id="KW-0645">Protease</keyword>
<dbReference type="EC" id="3.4.11.18" evidence="6"/>
<dbReference type="AlphaFoldDB" id="A0A8D8LKJ3"/>
<feature type="binding site" evidence="5">
    <location>
        <position position="175"/>
    </location>
    <ligand>
        <name>a divalent metal cation</name>
        <dbReference type="ChEBI" id="CHEBI:60240"/>
        <label>1</label>
    </ligand>
</feature>
<evidence type="ECO:0000313" key="8">
    <source>
        <dbReference type="EMBL" id="CAG6611490.1"/>
    </source>
</evidence>
<dbReference type="GO" id="GO:0070006">
    <property type="term" value="F:metalloaminopeptidase activity"/>
    <property type="evidence" value="ECO:0007669"/>
    <property type="project" value="UniProtKB-UniRule"/>
</dbReference>
<dbReference type="InterPro" id="IPR000994">
    <property type="entry name" value="Pept_M24"/>
</dbReference>
<proteinExistence type="inferred from homology"/>
<keyword evidence="1 5" id="KW-0031">Aminopeptidase</keyword>
<organism evidence="8">
    <name type="scientific">Cacopsylla melanoneura</name>
    <dbReference type="NCBI Taxonomy" id="428564"/>
    <lineage>
        <taxon>Eukaryota</taxon>
        <taxon>Metazoa</taxon>
        <taxon>Ecdysozoa</taxon>
        <taxon>Arthropoda</taxon>
        <taxon>Hexapoda</taxon>
        <taxon>Insecta</taxon>
        <taxon>Pterygota</taxon>
        <taxon>Neoptera</taxon>
        <taxon>Paraneoptera</taxon>
        <taxon>Hemiptera</taxon>
        <taxon>Sternorrhyncha</taxon>
        <taxon>Psylloidea</taxon>
        <taxon>Psyllidae</taxon>
        <taxon>Psyllinae</taxon>
        <taxon>Cacopsylla</taxon>
    </lineage>
</organism>
<evidence type="ECO:0000256" key="3">
    <source>
        <dbReference type="ARBA" id="ARBA00022723"/>
    </source>
</evidence>
<evidence type="ECO:0000256" key="1">
    <source>
        <dbReference type="ARBA" id="ARBA00022438"/>
    </source>
</evidence>
<feature type="domain" description="Peptidase M24" evidence="7">
    <location>
        <begin position="93"/>
        <end position="319"/>
    </location>
</feature>
<dbReference type="GO" id="GO:0046872">
    <property type="term" value="F:metal ion binding"/>
    <property type="evidence" value="ECO:0007669"/>
    <property type="project" value="UniProtKB-UniRule"/>
</dbReference>
<dbReference type="SUPFAM" id="SSF55920">
    <property type="entry name" value="Creatinase/aminopeptidase"/>
    <property type="match status" value="1"/>
</dbReference>
<comment type="function">
    <text evidence="6">Cotranslationally removes the N-terminal methionine from nascent proteins. The N-terminal methionine is often cleaved when the second residue in the primary sequence is small and uncharged (Met-Ala-, Cys, Gly, Pro, Ser, Thr, or Val).</text>
</comment>
<feature type="binding site" evidence="5">
    <location>
        <position position="312"/>
    </location>
    <ligand>
        <name>a divalent metal cation</name>
        <dbReference type="ChEBI" id="CHEBI:60240"/>
        <label>1</label>
    </ligand>
</feature>
<dbReference type="CDD" id="cd01086">
    <property type="entry name" value="MetAP1"/>
    <property type="match status" value="1"/>
</dbReference>
<name>A0A8D8LKJ3_9HEMI</name>
<protein>
    <recommendedName>
        <fullName evidence="6">Methionine aminopeptidase</fullName>
        <ecNumber evidence="6">3.4.11.18</ecNumber>
    </recommendedName>
</protein>
<dbReference type="InterPro" id="IPR036005">
    <property type="entry name" value="Creatinase/aminopeptidase-like"/>
</dbReference>
<reference evidence="8" key="1">
    <citation type="submission" date="2021-05" db="EMBL/GenBank/DDBJ databases">
        <authorList>
            <person name="Alioto T."/>
            <person name="Alioto T."/>
            <person name="Gomez Garrido J."/>
        </authorList>
    </citation>
    <scope>NUCLEOTIDE SEQUENCE</scope>
</reference>
<dbReference type="EMBL" id="HBUF01021865">
    <property type="protein sequence ID" value="CAG6611490.1"/>
    <property type="molecule type" value="Transcribed_RNA"/>
</dbReference>
<evidence type="ECO:0000259" key="7">
    <source>
        <dbReference type="Pfam" id="PF00557"/>
    </source>
</evidence>
<dbReference type="Pfam" id="PF00557">
    <property type="entry name" value="Peptidase_M24"/>
    <property type="match status" value="1"/>
</dbReference>
<feature type="binding site" evidence="5">
    <location>
        <position position="186"/>
    </location>
    <ligand>
        <name>a divalent metal cation</name>
        <dbReference type="ChEBI" id="CHEBI:60240"/>
        <label>1</label>
    </ligand>
</feature>
<evidence type="ECO:0000256" key="4">
    <source>
        <dbReference type="ARBA" id="ARBA00022801"/>
    </source>
</evidence>
<dbReference type="InterPro" id="IPR001714">
    <property type="entry name" value="Pept_M24_MAP"/>
</dbReference>
<comment type="similarity">
    <text evidence="5">Belongs to the peptidase M24A family. Methionine aminopeptidase type 1 subfamily.</text>
</comment>
<comment type="cofactor">
    <cofactor evidence="5">
        <name>Co(2+)</name>
        <dbReference type="ChEBI" id="CHEBI:48828"/>
    </cofactor>
    <cofactor evidence="5">
        <name>Zn(2+)</name>
        <dbReference type="ChEBI" id="CHEBI:29105"/>
    </cofactor>
    <cofactor evidence="5">
        <name>Mn(2+)</name>
        <dbReference type="ChEBI" id="CHEBI:29035"/>
    </cofactor>
    <cofactor evidence="5">
        <name>Fe(2+)</name>
        <dbReference type="ChEBI" id="CHEBI:29033"/>
    </cofactor>
    <text evidence="5">Binds 2 divalent metal cations per subunit. Has a high-affinity and a low affinity metal-binding site. The true nature of the physiological cofactor is under debate. The enzyme is active with cobalt, zinc, manganese or divalent iron ions. Most likely, methionine aminopeptidases function as mononuclear Fe(2+)-metalloproteases under physiological conditions, and the catalytically relevant metal-binding site has been assigned to the histidine-containing high-affinity site.</text>
</comment>
<dbReference type="GO" id="GO:0006508">
    <property type="term" value="P:proteolysis"/>
    <property type="evidence" value="ECO:0007669"/>
    <property type="project" value="UniProtKB-KW"/>
</dbReference>
<feature type="binding site" evidence="5">
    <location>
        <position position="158"/>
    </location>
    <ligand>
        <name>substrate</name>
    </ligand>
</feature>
<feature type="binding site" evidence="5">
    <location>
        <position position="256"/>
    </location>
    <ligand>
        <name>substrate</name>
    </ligand>
</feature>
<feature type="binding site" evidence="5">
    <location>
        <position position="186"/>
    </location>
    <ligand>
        <name>a divalent metal cation</name>
        <dbReference type="ChEBI" id="CHEBI:60240"/>
        <label>2</label>
        <note>catalytic</note>
    </ligand>
</feature>
<evidence type="ECO:0000256" key="2">
    <source>
        <dbReference type="ARBA" id="ARBA00022670"/>
    </source>
</evidence>
<dbReference type="PRINTS" id="PR00599">
    <property type="entry name" value="MAPEPTIDASE"/>
</dbReference>
<dbReference type="PANTHER" id="PTHR43330">
    <property type="entry name" value="METHIONINE AMINOPEPTIDASE"/>
    <property type="match status" value="1"/>
</dbReference>
<dbReference type="GO" id="GO:0004239">
    <property type="term" value="F:initiator methionyl aminopeptidase activity"/>
    <property type="evidence" value="ECO:0007669"/>
    <property type="project" value="UniProtKB-UniRule"/>
</dbReference>
<comment type="catalytic activity">
    <reaction evidence="5 6">
        <text>Release of N-terminal amino acids, preferentially methionine, from peptides and arylamides.</text>
        <dbReference type="EC" id="3.4.11.18"/>
    </reaction>
</comment>
<feature type="binding site" evidence="5">
    <location>
        <position position="249"/>
    </location>
    <ligand>
        <name>a divalent metal cation</name>
        <dbReference type="ChEBI" id="CHEBI:60240"/>
        <label>2</label>
        <note>catalytic</note>
    </ligand>
</feature>
<dbReference type="Gene3D" id="3.90.230.10">
    <property type="entry name" value="Creatinase/methionine aminopeptidase superfamily"/>
    <property type="match status" value="1"/>
</dbReference>
<keyword evidence="4 5" id="KW-0378">Hydrolase</keyword>
<feature type="binding site" evidence="5">
    <location>
        <position position="312"/>
    </location>
    <ligand>
        <name>a divalent metal cation</name>
        <dbReference type="ChEBI" id="CHEBI:60240"/>
        <label>2</label>
        <note>catalytic</note>
    </ligand>
</feature>
<evidence type="ECO:0000256" key="5">
    <source>
        <dbReference type="HAMAP-Rule" id="MF_03174"/>
    </source>
</evidence>
<keyword evidence="3 5" id="KW-0479">Metal-binding</keyword>
<dbReference type="InterPro" id="IPR002467">
    <property type="entry name" value="Pept_M24A_MAP1"/>
</dbReference>
<sequence length="327" mass="36094">MFFNLYRNTHISSLISYSWLQFLTKQSFCSSAAKTTTTGKNFGSYNIIKPEFHTPQLEIAMESGIVMPSYHFNGEPLTPPLTPEIKTESQIRLMHESCKLARFVLDCIAEHIKENMTTNDIDVFAHELIINNGAYPSPLNYRGFPKSICTSVNNIACHGIPDGRPLASGDIVNVDVTVFLNGYHGDCSATFCIGEVDAPGKSLVETTQKALSAAISIVKPGEYFSTIGSIIENIAKQNNMRVVPSILGHGIGAHFHEPPDIFHTKNDYPGKMEPGMTFTIEPVLTHGNGDVVMLEDGWTIVTEDDSRTAQFEHTVLVTDEGYKVLTF</sequence>
<accession>A0A8D8LKJ3</accession>
<dbReference type="NCBIfam" id="TIGR00500">
    <property type="entry name" value="met_pdase_I"/>
    <property type="match status" value="1"/>
</dbReference>
<feature type="binding site" evidence="5">
    <location>
        <position position="281"/>
    </location>
    <ligand>
        <name>a divalent metal cation</name>
        <dbReference type="ChEBI" id="CHEBI:60240"/>
        <label>2</label>
        <note>catalytic</note>
    </ligand>
</feature>